<proteinExistence type="inferred from homology"/>
<evidence type="ECO:0000256" key="1">
    <source>
        <dbReference type="ARBA" id="ARBA00006040"/>
    </source>
</evidence>
<comment type="cofactor">
    <cofactor evidence="7">
        <name>Zn(2+)</name>
        <dbReference type="ChEBI" id="CHEBI:29105"/>
    </cofactor>
    <text evidence="7">Binds 1 zinc ion.</text>
</comment>
<evidence type="ECO:0000256" key="6">
    <source>
        <dbReference type="ARBA" id="ARBA00023049"/>
    </source>
</evidence>
<name>A0A317VSL9_9EURO</name>
<dbReference type="Proteomes" id="UP000246702">
    <property type="component" value="Unassembled WGS sequence"/>
</dbReference>
<comment type="caution">
    <text evidence="9">The sequence shown here is derived from an EMBL/GenBank/DDBJ whole genome shotgun (WGS) entry which is preliminary data.</text>
</comment>
<evidence type="ECO:0000256" key="7">
    <source>
        <dbReference type="RuleBase" id="RU003435"/>
    </source>
</evidence>
<dbReference type="OrthoDB" id="534666at2759"/>
<evidence type="ECO:0000259" key="8">
    <source>
        <dbReference type="Pfam" id="PF01432"/>
    </source>
</evidence>
<dbReference type="GO" id="GO:0006518">
    <property type="term" value="P:peptide metabolic process"/>
    <property type="evidence" value="ECO:0007669"/>
    <property type="project" value="TreeGrafter"/>
</dbReference>
<dbReference type="PANTHER" id="PTHR11804:SF84">
    <property type="entry name" value="SACCHAROLYSIN"/>
    <property type="match status" value="1"/>
</dbReference>
<keyword evidence="4 7" id="KW-0378">Hydrolase</keyword>
<dbReference type="STRING" id="1450535.A0A317VSL9"/>
<dbReference type="GO" id="GO:0004222">
    <property type="term" value="F:metalloendopeptidase activity"/>
    <property type="evidence" value="ECO:0007669"/>
    <property type="project" value="InterPro"/>
</dbReference>
<dbReference type="PANTHER" id="PTHR11804">
    <property type="entry name" value="PROTEASE M3 THIMET OLIGOPEPTIDASE-RELATED"/>
    <property type="match status" value="1"/>
</dbReference>
<evidence type="ECO:0000256" key="5">
    <source>
        <dbReference type="ARBA" id="ARBA00022833"/>
    </source>
</evidence>
<keyword evidence="3 7" id="KW-0479">Metal-binding</keyword>
<evidence type="ECO:0000313" key="9">
    <source>
        <dbReference type="EMBL" id="PWY76027.1"/>
    </source>
</evidence>
<dbReference type="RefSeq" id="XP_025464024.1">
    <property type="nucleotide sequence ID" value="XM_025614679.1"/>
</dbReference>
<dbReference type="Pfam" id="PF01432">
    <property type="entry name" value="Peptidase_M3"/>
    <property type="match status" value="2"/>
</dbReference>
<comment type="similarity">
    <text evidence="1 7">Belongs to the peptidase M3 family.</text>
</comment>
<dbReference type="AlphaFoldDB" id="A0A317VSL9"/>
<keyword evidence="5 7" id="KW-0862">Zinc</keyword>
<keyword evidence="2 7" id="KW-0645">Protease</keyword>
<keyword evidence="10" id="KW-1185">Reference proteome</keyword>
<organism evidence="9 10">
    <name type="scientific">Aspergillus sclerotioniger CBS 115572</name>
    <dbReference type="NCBI Taxonomy" id="1450535"/>
    <lineage>
        <taxon>Eukaryota</taxon>
        <taxon>Fungi</taxon>
        <taxon>Dikarya</taxon>
        <taxon>Ascomycota</taxon>
        <taxon>Pezizomycotina</taxon>
        <taxon>Eurotiomycetes</taxon>
        <taxon>Eurotiomycetidae</taxon>
        <taxon>Eurotiales</taxon>
        <taxon>Aspergillaceae</taxon>
        <taxon>Aspergillus</taxon>
        <taxon>Aspergillus subgen. Circumdati</taxon>
    </lineage>
</organism>
<evidence type="ECO:0000313" key="10">
    <source>
        <dbReference type="Proteomes" id="UP000246702"/>
    </source>
</evidence>
<dbReference type="EMBL" id="MSFK01000028">
    <property type="protein sequence ID" value="PWY76027.1"/>
    <property type="molecule type" value="Genomic_DNA"/>
</dbReference>
<dbReference type="GeneID" id="37116822"/>
<keyword evidence="6 7" id="KW-0482">Metalloprotease</keyword>
<dbReference type="InterPro" id="IPR024077">
    <property type="entry name" value="Neurolysin/TOP_dom2"/>
</dbReference>
<protein>
    <submittedName>
        <fullName evidence="9">Zincin</fullName>
    </submittedName>
</protein>
<dbReference type="InterPro" id="IPR045090">
    <property type="entry name" value="Pept_M3A_M3B"/>
</dbReference>
<dbReference type="Gene3D" id="3.40.390.10">
    <property type="entry name" value="Collagenase (Catalytic Domain)"/>
    <property type="match status" value="1"/>
</dbReference>
<accession>A0A317VSL9</accession>
<evidence type="ECO:0000256" key="4">
    <source>
        <dbReference type="ARBA" id="ARBA00022801"/>
    </source>
</evidence>
<sequence>MFSIFASLLELEFIELDSESDLVWHPDVRIFSVWDDEAEENKFLGYGHAANFNLQRGFTDTNGKQSYPATALVCNFTRPTPVKPSLLKHSELLMLFHELGHGIHDLVAKTIFAHFHGTMIVNDFCEPPSHEAIQDMNTSQVFNFIRKTEAFVEGPEVQHGRHLLGAYDVGYYEYLQAELYALDMFSTIFQSDPLNAKQGRRFGRMILEKGGGQDEIKSLLDYLGREPNLNALYERLGIK</sequence>
<feature type="domain" description="Peptidase M3A/M3B catalytic" evidence="8">
    <location>
        <begin position="161"/>
        <end position="237"/>
    </location>
</feature>
<evidence type="ECO:0000256" key="3">
    <source>
        <dbReference type="ARBA" id="ARBA00022723"/>
    </source>
</evidence>
<feature type="domain" description="Peptidase M3A/M3B catalytic" evidence="8">
    <location>
        <begin position="1"/>
        <end position="130"/>
    </location>
</feature>
<gene>
    <name evidence="9" type="ORF">BO94DRAFT_568476</name>
</gene>
<dbReference type="GO" id="GO:0005758">
    <property type="term" value="C:mitochondrial intermembrane space"/>
    <property type="evidence" value="ECO:0007669"/>
    <property type="project" value="TreeGrafter"/>
</dbReference>
<dbReference type="InterPro" id="IPR001567">
    <property type="entry name" value="Pept_M3A_M3B_dom"/>
</dbReference>
<dbReference type="InterPro" id="IPR024079">
    <property type="entry name" value="MetalloPept_cat_dom_sf"/>
</dbReference>
<reference evidence="9 10" key="1">
    <citation type="submission" date="2016-12" db="EMBL/GenBank/DDBJ databases">
        <title>The genomes of Aspergillus section Nigri reveals drivers in fungal speciation.</title>
        <authorList>
            <consortium name="DOE Joint Genome Institute"/>
            <person name="Vesth T.C."/>
            <person name="Nybo J."/>
            <person name="Theobald S."/>
            <person name="Brandl J."/>
            <person name="Frisvad J.C."/>
            <person name="Nielsen K.F."/>
            <person name="Lyhne E.K."/>
            <person name="Kogle M.E."/>
            <person name="Kuo A."/>
            <person name="Riley R."/>
            <person name="Clum A."/>
            <person name="Nolan M."/>
            <person name="Lipzen A."/>
            <person name="Salamov A."/>
            <person name="Henrissat B."/>
            <person name="Wiebenga A."/>
            <person name="De Vries R.P."/>
            <person name="Grigoriev I.V."/>
            <person name="Mortensen U.H."/>
            <person name="Andersen M.R."/>
            <person name="Baker S.E."/>
        </authorList>
    </citation>
    <scope>NUCLEOTIDE SEQUENCE [LARGE SCALE GENOMIC DNA]</scope>
    <source>
        <strain evidence="9 10">CBS 115572</strain>
    </source>
</reference>
<dbReference type="GO" id="GO:0046872">
    <property type="term" value="F:metal ion binding"/>
    <property type="evidence" value="ECO:0007669"/>
    <property type="project" value="UniProtKB-UniRule"/>
</dbReference>
<dbReference type="GO" id="GO:0006508">
    <property type="term" value="P:proteolysis"/>
    <property type="evidence" value="ECO:0007669"/>
    <property type="project" value="UniProtKB-KW"/>
</dbReference>
<evidence type="ECO:0000256" key="2">
    <source>
        <dbReference type="ARBA" id="ARBA00022670"/>
    </source>
</evidence>
<dbReference type="SUPFAM" id="SSF55486">
    <property type="entry name" value="Metalloproteases ('zincins'), catalytic domain"/>
    <property type="match status" value="1"/>
</dbReference>
<dbReference type="Gene3D" id="1.10.1370.10">
    <property type="entry name" value="Neurolysin, domain 3"/>
    <property type="match status" value="1"/>
</dbReference>